<dbReference type="EMBL" id="BGPR01000001">
    <property type="protein sequence ID" value="GBL72132.1"/>
    <property type="molecule type" value="Genomic_DNA"/>
</dbReference>
<sequence>MNLVHNISRLSAAGHMPDQNLSQNQSEVSTSSDNSGQEKQFGIIPEFLCTLSMSDHQRPLGNLNAICKTSGKAVNILFPLARRLDEFSPIEEKHAGIPGNVKMQASQMQSK</sequence>
<gene>
    <name evidence="2" type="ORF">AVEN_115134_1</name>
</gene>
<name>A0A4Y1ZXB9_ARAVE</name>
<keyword evidence="3" id="KW-1185">Reference proteome</keyword>
<reference evidence="2 3" key="1">
    <citation type="journal article" date="2019" name="Sci. Rep.">
        <title>Orb-weaving spider Araneus ventricosus genome elucidates the spidroin gene catalogue.</title>
        <authorList>
            <person name="Kono N."/>
            <person name="Nakamura H."/>
            <person name="Ohtoshi R."/>
            <person name="Moran D.A.P."/>
            <person name="Shinohara A."/>
            <person name="Yoshida Y."/>
            <person name="Fujiwara M."/>
            <person name="Mori M."/>
            <person name="Tomita M."/>
            <person name="Arakawa K."/>
        </authorList>
    </citation>
    <scope>NUCLEOTIDE SEQUENCE [LARGE SCALE GENOMIC DNA]</scope>
</reference>
<organism evidence="2 3">
    <name type="scientific">Araneus ventricosus</name>
    <name type="common">Orbweaver spider</name>
    <name type="synonym">Epeira ventricosa</name>
    <dbReference type="NCBI Taxonomy" id="182803"/>
    <lineage>
        <taxon>Eukaryota</taxon>
        <taxon>Metazoa</taxon>
        <taxon>Ecdysozoa</taxon>
        <taxon>Arthropoda</taxon>
        <taxon>Chelicerata</taxon>
        <taxon>Arachnida</taxon>
        <taxon>Araneae</taxon>
        <taxon>Araneomorphae</taxon>
        <taxon>Entelegynae</taxon>
        <taxon>Araneoidea</taxon>
        <taxon>Araneidae</taxon>
        <taxon>Araneus</taxon>
    </lineage>
</organism>
<protein>
    <submittedName>
        <fullName evidence="2">Uncharacterized protein</fullName>
    </submittedName>
</protein>
<evidence type="ECO:0000256" key="1">
    <source>
        <dbReference type="SAM" id="MobiDB-lite"/>
    </source>
</evidence>
<dbReference type="AlphaFoldDB" id="A0A4Y1ZXB9"/>
<dbReference type="Proteomes" id="UP000499080">
    <property type="component" value="Unassembled WGS sequence"/>
</dbReference>
<accession>A0A4Y1ZXB9</accession>
<evidence type="ECO:0000313" key="3">
    <source>
        <dbReference type="Proteomes" id="UP000499080"/>
    </source>
</evidence>
<comment type="caution">
    <text evidence="2">The sequence shown here is derived from an EMBL/GenBank/DDBJ whole genome shotgun (WGS) entry which is preliminary data.</text>
</comment>
<feature type="region of interest" description="Disordered" evidence="1">
    <location>
        <begin position="12"/>
        <end position="38"/>
    </location>
</feature>
<proteinExistence type="predicted"/>
<feature type="compositionally biased region" description="Polar residues" evidence="1">
    <location>
        <begin position="19"/>
        <end position="38"/>
    </location>
</feature>
<evidence type="ECO:0000313" key="2">
    <source>
        <dbReference type="EMBL" id="GBL72132.1"/>
    </source>
</evidence>